<comment type="caution">
    <text evidence="1">The sequence shown here is derived from an EMBL/GenBank/DDBJ whole genome shotgun (WGS) entry which is preliminary data.</text>
</comment>
<reference evidence="1" key="1">
    <citation type="journal article" date="2014" name="Front. Microbiol.">
        <title>High frequency of phylogenetically diverse reductive dehalogenase-homologous genes in deep subseafloor sedimentary metagenomes.</title>
        <authorList>
            <person name="Kawai M."/>
            <person name="Futagami T."/>
            <person name="Toyoda A."/>
            <person name="Takaki Y."/>
            <person name="Nishi S."/>
            <person name="Hori S."/>
            <person name="Arai W."/>
            <person name="Tsubouchi T."/>
            <person name="Morono Y."/>
            <person name="Uchiyama I."/>
            <person name="Ito T."/>
            <person name="Fujiyama A."/>
            <person name="Inagaki F."/>
            <person name="Takami H."/>
        </authorList>
    </citation>
    <scope>NUCLEOTIDE SEQUENCE</scope>
    <source>
        <strain evidence="1">Expedition CK06-06</strain>
    </source>
</reference>
<proteinExistence type="predicted"/>
<name>X1F9D3_9ZZZZ</name>
<evidence type="ECO:0000313" key="1">
    <source>
        <dbReference type="EMBL" id="GAH25979.1"/>
    </source>
</evidence>
<sequence>DMITRLRDHYFSVHYVMFPQPFPSPSGKAYGYPHIHCVLIIEGGTFNVFPRMEEVSGKLRLVYRVQERDELRSLIGWHSWD</sequence>
<dbReference type="EMBL" id="BART01040090">
    <property type="protein sequence ID" value="GAH25979.1"/>
    <property type="molecule type" value="Genomic_DNA"/>
</dbReference>
<dbReference type="AlphaFoldDB" id="X1F9D3"/>
<protein>
    <submittedName>
        <fullName evidence="1">Uncharacterized protein</fullName>
    </submittedName>
</protein>
<feature type="non-terminal residue" evidence="1">
    <location>
        <position position="1"/>
    </location>
</feature>
<gene>
    <name evidence="1" type="ORF">S01H4_65480</name>
</gene>
<accession>X1F9D3</accession>
<organism evidence="1">
    <name type="scientific">marine sediment metagenome</name>
    <dbReference type="NCBI Taxonomy" id="412755"/>
    <lineage>
        <taxon>unclassified sequences</taxon>
        <taxon>metagenomes</taxon>
        <taxon>ecological metagenomes</taxon>
    </lineage>
</organism>